<feature type="signal peptide" evidence="1">
    <location>
        <begin position="1"/>
        <end position="17"/>
    </location>
</feature>
<reference evidence="2 3" key="1">
    <citation type="submission" date="2024-12" db="EMBL/GenBank/DDBJ databases">
        <title>Draft genome sequence of Chryseobacterium kwangjuense AG447.</title>
        <authorList>
            <person name="Cheptsov V.S."/>
            <person name="Belov A."/>
            <person name="Zavarzina A.G."/>
        </authorList>
    </citation>
    <scope>NUCLEOTIDE SEQUENCE [LARGE SCALE GENOMIC DNA]</scope>
    <source>
        <strain evidence="2 3">AG447</strain>
    </source>
</reference>
<dbReference type="Proteomes" id="UP001634154">
    <property type="component" value="Unassembled WGS sequence"/>
</dbReference>
<proteinExistence type="predicted"/>
<name>A0ABW9K6T6_9FLAO</name>
<comment type="caution">
    <text evidence="2">The sequence shown here is derived from an EMBL/GenBank/DDBJ whole genome shotgun (WGS) entry which is preliminary data.</text>
</comment>
<organism evidence="2 3">
    <name type="scientific">Chryseobacterium kwangjuense</name>
    <dbReference type="NCBI Taxonomy" id="267125"/>
    <lineage>
        <taxon>Bacteria</taxon>
        <taxon>Pseudomonadati</taxon>
        <taxon>Bacteroidota</taxon>
        <taxon>Flavobacteriia</taxon>
        <taxon>Flavobacteriales</taxon>
        <taxon>Weeksellaceae</taxon>
        <taxon>Chryseobacterium group</taxon>
        <taxon>Chryseobacterium</taxon>
    </lineage>
</organism>
<evidence type="ECO:0000256" key="1">
    <source>
        <dbReference type="SAM" id="SignalP"/>
    </source>
</evidence>
<gene>
    <name evidence="2" type="ORF">ACKW6Q_18835</name>
</gene>
<dbReference type="EMBL" id="JBJXVJ010000004">
    <property type="protein sequence ID" value="MFN1219028.1"/>
    <property type="molecule type" value="Genomic_DNA"/>
</dbReference>
<feature type="chain" id="PRO_5045813635" evidence="1">
    <location>
        <begin position="18"/>
        <end position="102"/>
    </location>
</feature>
<accession>A0ABW9K6T6</accession>
<keyword evidence="3" id="KW-1185">Reference proteome</keyword>
<sequence length="102" mass="11321">MKTLLLPLLLISATVSAQKGDKRQALPKPDTTKVFKLKEFKELPVKADEDLKKPYKMLTAIPKDTSAYLALKEAKKDDSKYKILNASADKPVPDPKKAVPSK</sequence>
<keyword evidence="1" id="KW-0732">Signal</keyword>
<protein>
    <submittedName>
        <fullName evidence="2">Uncharacterized protein</fullName>
    </submittedName>
</protein>
<dbReference type="RefSeq" id="WP_409357824.1">
    <property type="nucleotide sequence ID" value="NZ_JBJXVJ010000004.1"/>
</dbReference>
<evidence type="ECO:0000313" key="2">
    <source>
        <dbReference type="EMBL" id="MFN1219028.1"/>
    </source>
</evidence>
<evidence type="ECO:0000313" key="3">
    <source>
        <dbReference type="Proteomes" id="UP001634154"/>
    </source>
</evidence>